<dbReference type="PANTHER" id="PTHR46558">
    <property type="entry name" value="TRACRIPTIONAL REGULATORY PROTEIN-RELATED-RELATED"/>
    <property type="match status" value="1"/>
</dbReference>
<evidence type="ECO:0000259" key="2">
    <source>
        <dbReference type="PROSITE" id="PS50943"/>
    </source>
</evidence>
<organism evidence="3 4">
    <name type="scientific">Pseudoflavonifractor hominis</name>
    <dbReference type="NCBI Taxonomy" id="2763059"/>
    <lineage>
        <taxon>Bacteria</taxon>
        <taxon>Bacillati</taxon>
        <taxon>Bacillota</taxon>
        <taxon>Clostridia</taxon>
        <taxon>Eubacteriales</taxon>
        <taxon>Oscillospiraceae</taxon>
        <taxon>Pseudoflavonifractor</taxon>
    </lineage>
</organism>
<dbReference type="SUPFAM" id="SSF47413">
    <property type="entry name" value="lambda repressor-like DNA-binding domains"/>
    <property type="match status" value="2"/>
</dbReference>
<dbReference type="PANTHER" id="PTHR46558:SF11">
    <property type="entry name" value="HTH-TYPE TRANSCRIPTIONAL REGULATOR XRE"/>
    <property type="match status" value="1"/>
</dbReference>
<feature type="domain" description="HTH cro/C1-type" evidence="2">
    <location>
        <begin position="121"/>
        <end position="153"/>
    </location>
</feature>
<gene>
    <name evidence="3" type="ORF">H8S34_06605</name>
</gene>
<dbReference type="Proteomes" id="UP000660021">
    <property type="component" value="Unassembled WGS sequence"/>
</dbReference>
<sequence>MTRYALDVVSYAPLYIHSFRLVQPHTLVEAEKFNLIYTDPAQIDKIADKLRWYRYQHGLLQRDVADYAGLDRSTYSGYENTLRDYYPIEKMQKIAELFAVPVTDLLDEFKLFLYNGQGRQIKEMRRRRQMTQVEYARRLGVPFGTLQGWEQDRVQICKQTWRRLKIRG</sequence>
<proteinExistence type="predicted"/>
<dbReference type="RefSeq" id="WP_186963383.1">
    <property type="nucleotide sequence ID" value="NZ_JACOPR010000003.1"/>
</dbReference>
<dbReference type="Pfam" id="PF01381">
    <property type="entry name" value="HTH_3"/>
    <property type="match status" value="1"/>
</dbReference>
<dbReference type="EMBL" id="JACOPR010000003">
    <property type="protein sequence ID" value="MBC5730503.1"/>
    <property type="molecule type" value="Genomic_DNA"/>
</dbReference>
<evidence type="ECO:0000313" key="4">
    <source>
        <dbReference type="Proteomes" id="UP000660021"/>
    </source>
</evidence>
<protein>
    <submittedName>
        <fullName evidence="3">Helix-turn-helix domain-containing protein</fullName>
    </submittedName>
</protein>
<evidence type="ECO:0000313" key="3">
    <source>
        <dbReference type="EMBL" id="MBC5730503.1"/>
    </source>
</evidence>
<dbReference type="CDD" id="cd00093">
    <property type="entry name" value="HTH_XRE"/>
    <property type="match status" value="2"/>
</dbReference>
<comment type="caution">
    <text evidence="3">The sequence shown here is derived from an EMBL/GenBank/DDBJ whole genome shotgun (WGS) entry which is preliminary data.</text>
</comment>
<evidence type="ECO:0000256" key="1">
    <source>
        <dbReference type="ARBA" id="ARBA00023125"/>
    </source>
</evidence>
<dbReference type="InterPro" id="IPR010982">
    <property type="entry name" value="Lambda_DNA-bd_dom_sf"/>
</dbReference>
<accession>A0ABR7HSM6</accession>
<dbReference type="InterPro" id="IPR001387">
    <property type="entry name" value="Cro/C1-type_HTH"/>
</dbReference>
<name>A0ABR7HSM6_9FIRM</name>
<keyword evidence="1" id="KW-0238">DNA-binding</keyword>
<dbReference type="Gene3D" id="1.10.260.40">
    <property type="entry name" value="lambda repressor-like DNA-binding domains"/>
    <property type="match status" value="2"/>
</dbReference>
<dbReference type="PROSITE" id="PS50943">
    <property type="entry name" value="HTH_CROC1"/>
    <property type="match status" value="2"/>
</dbReference>
<dbReference type="SMART" id="SM00530">
    <property type="entry name" value="HTH_XRE"/>
    <property type="match status" value="2"/>
</dbReference>
<feature type="domain" description="HTH cro/C1-type" evidence="2">
    <location>
        <begin position="50"/>
        <end position="105"/>
    </location>
</feature>
<reference evidence="3 4" key="1">
    <citation type="submission" date="2020-08" db="EMBL/GenBank/DDBJ databases">
        <title>Genome public.</title>
        <authorList>
            <person name="Liu C."/>
            <person name="Sun Q."/>
        </authorList>
    </citation>
    <scope>NUCLEOTIDE SEQUENCE [LARGE SCALE GENOMIC DNA]</scope>
    <source>
        <strain evidence="3 4">New-38</strain>
    </source>
</reference>
<keyword evidence="4" id="KW-1185">Reference proteome</keyword>